<protein>
    <recommendedName>
        <fullName evidence="3">Transposase</fullName>
    </recommendedName>
</protein>
<sequence>MIVDYIDAHKEKLGVEPICRVRTEQGVAIAPSTTRQATRPDLADACGANAVHTVYVANRSVYGVRKLRRAMKRTGYEMGREWPA</sequence>
<gene>
    <name evidence="1" type="ORF">F8M49_10450</name>
</gene>
<reference evidence="1 2" key="1">
    <citation type="submission" date="2019-10" db="EMBL/GenBank/DDBJ databases">
        <title>Draft Genome Assembly of Rhodococcus zopfii DSM44189.</title>
        <authorList>
            <person name="Sutton J.M."/>
            <person name="Akob D.M."/>
            <person name="Bushman T.J."/>
        </authorList>
    </citation>
    <scope>NUCLEOTIDE SEQUENCE [LARGE SCALE GENOMIC DNA]</scope>
    <source>
        <strain evidence="1 2">DSM 44189</strain>
    </source>
</reference>
<comment type="caution">
    <text evidence="1">The sequence shown here is derived from an EMBL/GenBank/DDBJ whole genome shotgun (WGS) entry which is preliminary data.</text>
</comment>
<keyword evidence="2" id="KW-1185">Reference proteome</keyword>
<dbReference type="Proteomes" id="UP001275440">
    <property type="component" value="Unassembled WGS sequence"/>
</dbReference>
<organism evidence="1 2">
    <name type="scientific">Rhodococcus zopfii</name>
    <dbReference type="NCBI Taxonomy" id="43772"/>
    <lineage>
        <taxon>Bacteria</taxon>
        <taxon>Bacillati</taxon>
        <taxon>Actinomycetota</taxon>
        <taxon>Actinomycetes</taxon>
        <taxon>Mycobacteriales</taxon>
        <taxon>Nocardiaceae</taxon>
        <taxon>Rhodococcus</taxon>
    </lineage>
</organism>
<evidence type="ECO:0000313" key="2">
    <source>
        <dbReference type="Proteomes" id="UP001275440"/>
    </source>
</evidence>
<evidence type="ECO:0000313" key="1">
    <source>
        <dbReference type="EMBL" id="MDV2475691.1"/>
    </source>
</evidence>
<name>A0ABU3WNZ1_9NOCA</name>
<proteinExistence type="predicted"/>
<evidence type="ECO:0008006" key="3">
    <source>
        <dbReference type="Google" id="ProtNLM"/>
    </source>
</evidence>
<accession>A0ABU3WNZ1</accession>
<dbReference type="EMBL" id="WBMO01000001">
    <property type="protein sequence ID" value="MDV2475691.1"/>
    <property type="molecule type" value="Genomic_DNA"/>
</dbReference>